<feature type="compositionally biased region" description="Basic residues" evidence="2">
    <location>
        <begin position="215"/>
        <end position="224"/>
    </location>
</feature>
<feature type="compositionally biased region" description="Low complexity" evidence="2">
    <location>
        <begin position="250"/>
        <end position="276"/>
    </location>
</feature>
<evidence type="ECO:0000256" key="2">
    <source>
        <dbReference type="SAM" id="MobiDB-lite"/>
    </source>
</evidence>
<reference evidence="3 4" key="1">
    <citation type="submission" date="2024-05" db="EMBL/GenBank/DDBJ databases">
        <title>A draft genome resource for the thread blight pathogen Marasmius tenuissimus strain MS-2.</title>
        <authorList>
            <person name="Yulfo-Soto G.E."/>
            <person name="Baruah I.K."/>
            <person name="Amoako-Attah I."/>
            <person name="Bukari Y."/>
            <person name="Meinhardt L.W."/>
            <person name="Bailey B.A."/>
            <person name="Cohen S.P."/>
        </authorList>
    </citation>
    <scope>NUCLEOTIDE SEQUENCE [LARGE SCALE GENOMIC DNA]</scope>
    <source>
        <strain evidence="3 4">MS-2</strain>
    </source>
</reference>
<feature type="compositionally biased region" description="Low complexity" evidence="2">
    <location>
        <begin position="771"/>
        <end position="791"/>
    </location>
</feature>
<feature type="compositionally biased region" description="Pro residues" evidence="2">
    <location>
        <begin position="623"/>
        <end position="632"/>
    </location>
</feature>
<feature type="compositionally biased region" description="Acidic residues" evidence="2">
    <location>
        <begin position="233"/>
        <end position="246"/>
    </location>
</feature>
<feature type="region of interest" description="Disordered" evidence="2">
    <location>
        <begin position="600"/>
        <end position="658"/>
    </location>
</feature>
<comment type="caution">
    <text evidence="3">The sequence shown here is derived from an EMBL/GenBank/DDBJ whole genome shotgun (WGS) entry which is preliminary data.</text>
</comment>
<dbReference type="Proteomes" id="UP001437256">
    <property type="component" value="Unassembled WGS sequence"/>
</dbReference>
<feature type="compositionally biased region" description="Pro residues" evidence="2">
    <location>
        <begin position="807"/>
        <end position="816"/>
    </location>
</feature>
<name>A0ABR2ZZK3_9AGAR</name>
<keyword evidence="1" id="KW-0175">Coiled coil</keyword>
<evidence type="ECO:0000313" key="4">
    <source>
        <dbReference type="Proteomes" id="UP001437256"/>
    </source>
</evidence>
<feature type="compositionally biased region" description="Polar residues" evidence="2">
    <location>
        <begin position="448"/>
        <end position="462"/>
    </location>
</feature>
<dbReference type="EMBL" id="JBBXMP010000035">
    <property type="protein sequence ID" value="KAL0066496.1"/>
    <property type="molecule type" value="Genomic_DNA"/>
</dbReference>
<keyword evidence="4" id="KW-1185">Reference proteome</keyword>
<feature type="compositionally biased region" description="Polar residues" evidence="2">
    <location>
        <begin position="311"/>
        <end position="327"/>
    </location>
</feature>
<feature type="compositionally biased region" description="Low complexity" evidence="2">
    <location>
        <begin position="347"/>
        <end position="375"/>
    </location>
</feature>
<gene>
    <name evidence="3" type="ORF">AAF712_006539</name>
</gene>
<feature type="compositionally biased region" description="Pro residues" evidence="2">
    <location>
        <begin position="411"/>
        <end position="421"/>
    </location>
</feature>
<accession>A0ABR2ZZK3</accession>
<organism evidence="3 4">
    <name type="scientific">Marasmius tenuissimus</name>
    <dbReference type="NCBI Taxonomy" id="585030"/>
    <lineage>
        <taxon>Eukaryota</taxon>
        <taxon>Fungi</taxon>
        <taxon>Dikarya</taxon>
        <taxon>Basidiomycota</taxon>
        <taxon>Agaricomycotina</taxon>
        <taxon>Agaricomycetes</taxon>
        <taxon>Agaricomycetidae</taxon>
        <taxon>Agaricales</taxon>
        <taxon>Marasmiineae</taxon>
        <taxon>Marasmiaceae</taxon>
        <taxon>Marasmius</taxon>
    </lineage>
</organism>
<evidence type="ECO:0000313" key="3">
    <source>
        <dbReference type="EMBL" id="KAL0066496.1"/>
    </source>
</evidence>
<feature type="coiled-coil region" evidence="1">
    <location>
        <begin position="92"/>
        <end position="175"/>
    </location>
</feature>
<protein>
    <submittedName>
        <fullName evidence="3">Uncharacterized protein</fullName>
    </submittedName>
</protein>
<feature type="compositionally biased region" description="Low complexity" evidence="2">
    <location>
        <begin position="500"/>
        <end position="515"/>
    </location>
</feature>
<feature type="compositionally biased region" description="Polar residues" evidence="2">
    <location>
        <begin position="23"/>
        <end position="41"/>
    </location>
</feature>
<feature type="compositionally biased region" description="Low complexity" evidence="2">
    <location>
        <begin position="70"/>
        <end position="80"/>
    </location>
</feature>
<feature type="region of interest" description="Disordered" evidence="2">
    <location>
        <begin position="204"/>
        <end position="587"/>
    </location>
</feature>
<sequence>MENNGGENPVSYPPDVNEYELGSPSSSVSDPNITQGDTQPPGSKRGFRIPQSRLFRQPDNERDSSAAPQSTSRSRNSSRSVSALLLLTNERLNNATDRVTTLQADQDELLKRFGDLYKEKLALQNELYSTQESLRLYKLQLERAQKEIDRGNEMVHELNRQRTRADSNAAKLRGQVRTLEMEKLVRKGWDEGWDIGFKEGFDKAQREGKLSSRLSFRRRKHPSRTRSDRGGEFTDEGTVYDDDTTVPEDSTSSSSRRVRSSSTRSQQSGHAPRVAPQVPPVPPITTPVPPTPQPPQRPPSAPQTSRGRARTISSRLTDIRGRTSSNPSQPPQPKTSRRNTAPSSVRPPTETMTSPTSPEVIHPAPARRPSSPAASHRSRSTVPPEGFIPVGGDDGYFTLPPPHEMTVPVPTTTPPHPPPPANREVRSQNQGHVQGPSAPPPHGRETPRTQPMSEMSRASSRISHYDIISPPKGGLLGLRVVNGDRNTRPPGGGDARNVHASATPDTPSGTTSSGSRVEQWRNEIANDPPDRQRTPAATPQSPPVSGSVPVTQPETLAASSSRRSFFRPRTPRVSMSGPRRPNEIVMPTPLAPAANNILPQTREASPHPNQPIQARPPNGVRTPAPPNQPASAPPRATETPRPAVPNTPSHNNAPDKNRPVLSFAWLKSRLYRTTSSPAPDIAVEPPSHSVTSAATNSTAMDPLHLTPDDANRPIPLPNDVVSEATRGITLLTPSTPIPQTPITIQLPDEDLPLGFVPMTPMIRSPQLESNRSQSPRSQTPSQTSSPGRQSGFFSRIPTPGTVAQTWPPSPSSPPTRPATASGMTRPPLSTVPNADGVASRALTGPSGAPQDVQRSQSPLLNGAGDFGGWSPASHASFLRPPRSVFGEED</sequence>
<feature type="compositionally biased region" description="Pro residues" evidence="2">
    <location>
        <begin position="277"/>
        <end position="301"/>
    </location>
</feature>
<feature type="region of interest" description="Disordered" evidence="2">
    <location>
        <begin position="765"/>
        <end position="889"/>
    </location>
</feature>
<evidence type="ECO:0000256" key="1">
    <source>
        <dbReference type="SAM" id="Coils"/>
    </source>
</evidence>
<proteinExistence type="predicted"/>
<feature type="region of interest" description="Disordered" evidence="2">
    <location>
        <begin position="1"/>
        <end position="80"/>
    </location>
</feature>
<feature type="compositionally biased region" description="Low complexity" evidence="2">
    <location>
        <begin position="543"/>
        <end position="563"/>
    </location>
</feature>